<dbReference type="AlphaFoldDB" id="A0A6V7NGL9"/>
<accession>A0A6V7NGL9</accession>
<dbReference type="InterPro" id="IPR053229">
    <property type="entry name" value="NADH-Q_oxidrdct_subunit"/>
</dbReference>
<proteinExistence type="predicted"/>
<reference evidence="2" key="1">
    <citation type="submission" date="2020-07" db="EMBL/GenBank/DDBJ databases">
        <authorList>
            <person name="Lin J."/>
        </authorList>
    </citation>
    <scope>NUCLEOTIDE SEQUENCE</scope>
</reference>
<dbReference type="PANTHER" id="PTHR34062:SF1">
    <property type="entry name" value="NADH-UBIQUINONE OXIDOREDUCTASE 21KDA SUBUNIT N-TERMINAL DOMAIN-CONTAINING PROTEIN"/>
    <property type="match status" value="1"/>
</dbReference>
<feature type="domain" description="NADH-ubiquinone oxidoreductase 21kDa subunit N-terminal" evidence="1">
    <location>
        <begin position="43"/>
        <end position="108"/>
    </location>
</feature>
<organism evidence="2">
    <name type="scientific">Ananas comosus var. bracteatus</name>
    <name type="common">red pineapple</name>
    <dbReference type="NCBI Taxonomy" id="296719"/>
    <lineage>
        <taxon>Eukaryota</taxon>
        <taxon>Viridiplantae</taxon>
        <taxon>Streptophyta</taxon>
        <taxon>Embryophyta</taxon>
        <taxon>Tracheophyta</taxon>
        <taxon>Spermatophyta</taxon>
        <taxon>Magnoliopsida</taxon>
        <taxon>Liliopsida</taxon>
        <taxon>Poales</taxon>
        <taxon>Bromeliaceae</taxon>
        <taxon>Bromelioideae</taxon>
        <taxon>Ananas</taxon>
    </lineage>
</organism>
<protein>
    <recommendedName>
        <fullName evidence="1">NADH-ubiquinone oxidoreductase 21kDa subunit N-terminal domain-containing protein</fullName>
    </recommendedName>
</protein>
<evidence type="ECO:0000259" key="1">
    <source>
        <dbReference type="Pfam" id="PF10785"/>
    </source>
</evidence>
<dbReference type="InterPro" id="IPR019721">
    <property type="entry name" value="NADH-UbQ_OxRdtase_su21_N"/>
</dbReference>
<dbReference type="EMBL" id="LR862138">
    <property type="protein sequence ID" value="CAD1817750.1"/>
    <property type="molecule type" value="Genomic_DNA"/>
</dbReference>
<name>A0A6V7NGL9_ANACO</name>
<evidence type="ECO:0000313" key="2">
    <source>
        <dbReference type="EMBL" id="CAD1817750.1"/>
    </source>
</evidence>
<dbReference type="Pfam" id="PF10785">
    <property type="entry name" value="NADH-u_ox-rdase"/>
    <property type="match status" value="1"/>
</dbReference>
<dbReference type="PANTHER" id="PTHR34062">
    <property type="entry name" value="OXIDOREDUCTASE 21 KDA SUBUNIT, PUTATIVE (AFU_ORTHOLOGUE AFUA_4G04750)-RELATED"/>
    <property type="match status" value="1"/>
</dbReference>
<sequence>MSAADEVSVAAEAAGEVSVAAEAADDMSAAAVEVSAAEEVAAKAVANFSALDYFRFSTITAVSVTGSYLSGIKPSIRGPSMVSGVLIGIMGGFMYAYQNSAGRLTGFFPNDAEVARYRKK</sequence>
<gene>
    <name evidence="2" type="ORF">CB5_LOCUS961</name>
</gene>